<dbReference type="InterPro" id="IPR036179">
    <property type="entry name" value="Ig-like_dom_sf"/>
</dbReference>
<dbReference type="Proteomes" id="UP000261620">
    <property type="component" value="Unplaced"/>
</dbReference>
<dbReference type="Ensembl" id="ENSMMOT00000023994.1">
    <property type="protein sequence ID" value="ENSMMOP00000023602.1"/>
    <property type="gene ID" value="ENSMMOG00000017964.1"/>
</dbReference>
<dbReference type="PROSITE" id="PS50835">
    <property type="entry name" value="IG_LIKE"/>
    <property type="match status" value="2"/>
</dbReference>
<dbReference type="SMART" id="SM00409">
    <property type="entry name" value="IG"/>
    <property type="match status" value="1"/>
</dbReference>
<proteinExistence type="predicted"/>
<evidence type="ECO:0000313" key="4">
    <source>
        <dbReference type="Ensembl" id="ENSMMOP00000023602.1"/>
    </source>
</evidence>
<dbReference type="PANTHER" id="PTHR45080">
    <property type="entry name" value="CONTACTIN 5"/>
    <property type="match status" value="1"/>
</dbReference>
<dbReference type="InterPro" id="IPR003599">
    <property type="entry name" value="Ig_sub"/>
</dbReference>
<dbReference type="SUPFAM" id="SSF48726">
    <property type="entry name" value="Immunoglobulin"/>
    <property type="match status" value="2"/>
</dbReference>
<keyword evidence="1" id="KW-0732">Signal</keyword>
<keyword evidence="5" id="KW-1185">Reference proteome</keyword>
<protein>
    <recommendedName>
        <fullName evidence="3">Ig-like domain-containing protein</fullName>
    </recommendedName>
</protein>
<evidence type="ECO:0000256" key="2">
    <source>
        <dbReference type="ARBA" id="ARBA00023157"/>
    </source>
</evidence>
<reference evidence="4" key="1">
    <citation type="submission" date="2025-08" db="UniProtKB">
        <authorList>
            <consortium name="Ensembl"/>
        </authorList>
    </citation>
    <scope>IDENTIFICATION</scope>
</reference>
<accession>A0A3Q4BR39</accession>
<keyword evidence="2" id="KW-1015">Disulfide bond</keyword>
<dbReference type="STRING" id="94237.ENSMMOP00000023602"/>
<dbReference type="InterPro" id="IPR013783">
    <property type="entry name" value="Ig-like_fold"/>
</dbReference>
<dbReference type="Gene3D" id="2.60.40.10">
    <property type="entry name" value="Immunoglobulins"/>
    <property type="match status" value="2"/>
</dbReference>
<dbReference type="Pfam" id="PF13927">
    <property type="entry name" value="Ig_3"/>
    <property type="match status" value="1"/>
</dbReference>
<evidence type="ECO:0000256" key="1">
    <source>
        <dbReference type="ARBA" id="ARBA00022729"/>
    </source>
</evidence>
<name>A0A3Q4BR39_MOLML</name>
<dbReference type="InterPro" id="IPR050958">
    <property type="entry name" value="Cell_Adh-Cytoskel_Orgn"/>
</dbReference>
<dbReference type="GO" id="GO:0007156">
    <property type="term" value="P:homophilic cell adhesion via plasma membrane adhesion molecules"/>
    <property type="evidence" value="ECO:0007669"/>
    <property type="project" value="TreeGrafter"/>
</dbReference>
<feature type="domain" description="Ig-like" evidence="3">
    <location>
        <begin position="76"/>
        <end position="165"/>
    </location>
</feature>
<sequence length="403" mass="46468">MDGESHPADRRVRSWLRHSCSPGRERRRRRRRRRRTGGLARRCSERRESQICLHAEDRGIMIRAMTRNCTVLQPVPDFFQPFDVCLQHTGESHTERLEVADRVKLELECTWTGDQNQLPNMIGLWRKDGHDVENSRLTVHLENEQYHLKRAFNIVNEEDFGNYSCMFGSDAKIDFVLTAPQMIEARDKPIIGYVGDSVVIACKMGETKPKPSTWIWYKANGTDKEQIVAAAEPHRYEIKNKERETKLLVHNLTEADSGSYFCDAVYPISTTMGHLELRVITFHEPLKPFIAIAVEVTFLVAAILLYEKIWSKKDSAAGSWTANDVLYVNMLWDILSFDLNYLPYIQETGQMTNLTQCEYYREGFLHLSLAFAVFHDVHFCALIRTLGENCGSEGGSSMRQRKV</sequence>
<evidence type="ECO:0000313" key="5">
    <source>
        <dbReference type="Proteomes" id="UP000261620"/>
    </source>
</evidence>
<dbReference type="PANTHER" id="PTHR45080:SF8">
    <property type="entry name" value="IG-LIKE DOMAIN-CONTAINING PROTEIN"/>
    <property type="match status" value="1"/>
</dbReference>
<organism evidence="4 5">
    <name type="scientific">Mola mola</name>
    <name type="common">Ocean sunfish</name>
    <name type="synonym">Tetraodon mola</name>
    <dbReference type="NCBI Taxonomy" id="94237"/>
    <lineage>
        <taxon>Eukaryota</taxon>
        <taxon>Metazoa</taxon>
        <taxon>Chordata</taxon>
        <taxon>Craniata</taxon>
        <taxon>Vertebrata</taxon>
        <taxon>Euteleostomi</taxon>
        <taxon>Actinopterygii</taxon>
        <taxon>Neopterygii</taxon>
        <taxon>Teleostei</taxon>
        <taxon>Neoteleostei</taxon>
        <taxon>Acanthomorphata</taxon>
        <taxon>Eupercaria</taxon>
        <taxon>Tetraodontiformes</taxon>
        <taxon>Molidae</taxon>
        <taxon>Mola</taxon>
    </lineage>
</organism>
<dbReference type="GO" id="GO:0005886">
    <property type="term" value="C:plasma membrane"/>
    <property type="evidence" value="ECO:0007669"/>
    <property type="project" value="TreeGrafter"/>
</dbReference>
<dbReference type="InterPro" id="IPR007110">
    <property type="entry name" value="Ig-like_dom"/>
</dbReference>
<dbReference type="AlphaFoldDB" id="A0A3Q4BR39"/>
<evidence type="ECO:0000259" key="3">
    <source>
        <dbReference type="PROSITE" id="PS50835"/>
    </source>
</evidence>
<feature type="domain" description="Ig-like" evidence="3">
    <location>
        <begin position="180"/>
        <end position="281"/>
    </location>
</feature>
<reference evidence="4" key="2">
    <citation type="submission" date="2025-09" db="UniProtKB">
        <authorList>
            <consortium name="Ensembl"/>
        </authorList>
    </citation>
    <scope>IDENTIFICATION</scope>
</reference>